<organism evidence="1 2">
    <name type="scientific">Neisseria lactamica ATCC 23970</name>
    <dbReference type="NCBI Taxonomy" id="546265"/>
    <lineage>
        <taxon>Bacteria</taxon>
        <taxon>Pseudomonadati</taxon>
        <taxon>Pseudomonadota</taxon>
        <taxon>Betaproteobacteria</taxon>
        <taxon>Neisseriales</taxon>
        <taxon>Neisseriaceae</taxon>
        <taxon>Neisseria</taxon>
    </lineage>
</organism>
<evidence type="ECO:0000313" key="1">
    <source>
        <dbReference type="EMBL" id="EEZ75873.1"/>
    </source>
</evidence>
<comment type="caution">
    <text evidence="1">The sequence shown here is derived from an EMBL/GenBank/DDBJ whole genome shotgun (WGS) entry which is preliminary data.</text>
</comment>
<evidence type="ECO:0000313" key="2">
    <source>
        <dbReference type="Proteomes" id="UP000003843"/>
    </source>
</evidence>
<gene>
    <name evidence="1" type="ORF">NEILACOT_04126</name>
</gene>
<dbReference type="AlphaFoldDB" id="D0W9B7"/>
<proteinExistence type="predicted"/>
<sequence length="41" mass="4738">MRNIIKLYLILNNALSITANRVKLQCLMARYSQNIRTTNNG</sequence>
<name>D0W9B7_NEILA</name>
<protein>
    <submittedName>
        <fullName evidence="1">Uncharacterized protein</fullName>
    </submittedName>
</protein>
<reference evidence="1 2" key="1">
    <citation type="submission" date="2009-10" db="EMBL/GenBank/DDBJ databases">
        <authorList>
            <person name="Weinstock G."/>
            <person name="Sodergren E."/>
            <person name="Clifton S."/>
            <person name="Fulton L."/>
            <person name="Fulton B."/>
            <person name="Courtney L."/>
            <person name="Fronick C."/>
            <person name="Harrison M."/>
            <person name="Strong C."/>
            <person name="Farmer C."/>
            <person name="Delahaunty K."/>
            <person name="Markovic C."/>
            <person name="Hall O."/>
            <person name="Minx P."/>
            <person name="Tomlinson C."/>
            <person name="Mitreva M."/>
            <person name="Nelson J."/>
            <person name="Hou S."/>
            <person name="Wollam A."/>
            <person name="Pepin K.H."/>
            <person name="Johnson M."/>
            <person name="Bhonagiri V."/>
            <person name="Nash W.E."/>
            <person name="Warren W."/>
            <person name="Chinwalla A."/>
            <person name="Mardis E.R."/>
            <person name="Wilson R.K."/>
        </authorList>
    </citation>
    <scope>NUCLEOTIDE SEQUENCE [LARGE SCALE GENOMIC DNA]</scope>
    <source>
        <strain evidence="1 2">ATCC 23970</strain>
    </source>
</reference>
<accession>D0W9B7</accession>
<dbReference type="Proteomes" id="UP000003843">
    <property type="component" value="Unassembled WGS sequence"/>
</dbReference>
<dbReference type="EMBL" id="ACEQ02000011">
    <property type="protein sequence ID" value="EEZ75873.1"/>
    <property type="molecule type" value="Genomic_DNA"/>
</dbReference>